<evidence type="ECO:0000313" key="1">
    <source>
        <dbReference type="EMBL" id="OCA19080.1"/>
    </source>
</evidence>
<dbReference type="EMBL" id="KV460389">
    <property type="protein sequence ID" value="OCA19080.1"/>
    <property type="molecule type" value="Genomic_DNA"/>
</dbReference>
<reference evidence="1" key="2">
    <citation type="journal article" date="2010" name="Science">
        <title>The genome of the Western clawed frog Xenopus tropicalis.</title>
        <authorList>
            <person name="Hellsten U."/>
            <person name="Harland R.M."/>
            <person name="Gilchrist M.J."/>
            <person name="Hendrix D."/>
            <person name="Jurka J."/>
            <person name="Kapitonov V."/>
            <person name="Ovcharenko I."/>
            <person name="Putnam N.H."/>
            <person name="Shu S."/>
            <person name="Taher L."/>
            <person name="Blitz I.L."/>
            <person name="Blumberg B."/>
            <person name="Dichmann D.S."/>
            <person name="Dubchak I."/>
            <person name="Amaya E."/>
            <person name="Detter J.C."/>
            <person name="Fletcher R."/>
            <person name="Gerhard D.S."/>
            <person name="Goodstein D."/>
            <person name="Graves T."/>
            <person name="Grigoriev I.V."/>
            <person name="Grimwood J."/>
            <person name="Kawashima T."/>
            <person name="Lindquist E."/>
            <person name="Lucas S.M."/>
            <person name="Mead P.E."/>
            <person name="Mitros T."/>
            <person name="Ogino H."/>
            <person name="Ohta Y."/>
            <person name="Poliakov A.V."/>
            <person name="Pollet N."/>
            <person name="Robert J."/>
            <person name="Salamov A."/>
            <person name="Sater A.K."/>
            <person name="Schmutz J."/>
            <person name="Terry A."/>
            <person name="Vize P.D."/>
            <person name="Warren W.C."/>
            <person name="Wells D."/>
            <person name="Wills A."/>
            <person name="Wilson R.K."/>
            <person name="Zimmerman L.B."/>
            <person name="Zorn A.M."/>
            <person name="Grainger R."/>
            <person name="Grammer T."/>
            <person name="Khokha M.K."/>
            <person name="Richardson P.M."/>
            <person name="Rokhsar D.S."/>
        </authorList>
    </citation>
    <scope>NUCLEOTIDE SEQUENCE [LARGE SCALE GENOMIC DNA]</scope>
    <source>
        <strain evidence="1">Nigerian</strain>
    </source>
</reference>
<reference evidence="1" key="3">
    <citation type="submission" date="2016-05" db="EMBL/GenBank/DDBJ databases">
        <title>WGS assembly of Xenopus tropicalis.</title>
        <authorList>
            <person name="Sessions A."/>
            <person name="Jenkins J."/>
            <person name="Mitros T."/>
            <person name="Lyons J.T."/>
            <person name="Dichmann D.S."/>
            <person name="Robert J."/>
            <person name="Harland R.M."/>
            <person name="Rokhsar D.S."/>
        </authorList>
    </citation>
    <scope>NUCLEOTIDE SEQUENCE</scope>
    <source>
        <strain evidence="1">Nigerian</strain>
    </source>
</reference>
<dbReference type="AlphaFoldDB" id="A0A1B8Y7W1"/>
<gene>
    <name evidence="1" type="ORF">XENTR_v90029766mg</name>
</gene>
<organism evidence="1">
    <name type="scientific">Xenopus tropicalis</name>
    <name type="common">Western clawed frog</name>
    <name type="synonym">Silurana tropicalis</name>
    <dbReference type="NCBI Taxonomy" id="8364"/>
    <lineage>
        <taxon>Eukaryota</taxon>
        <taxon>Metazoa</taxon>
        <taxon>Chordata</taxon>
        <taxon>Craniata</taxon>
        <taxon>Vertebrata</taxon>
        <taxon>Euteleostomi</taxon>
        <taxon>Amphibia</taxon>
        <taxon>Batrachia</taxon>
        <taxon>Anura</taxon>
        <taxon>Pipoidea</taxon>
        <taxon>Pipidae</taxon>
        <taxon>Xenopodinae</taxon>
        <taxon>Xenopus</taxon>
        <taxon>Silurana</taxon>
    </lineage>
</organism>
<protein>
    <submittedName>
        <fullName evidence="1">Uncharacterized protein</fullName>
    </submittedName>
</protein>
<name>A0A1B8Y7W1_XENTR</name>
<proteinExistence type="predicted"/>
<accession>A0A1B8Y7W1</accession>
<reference evidence="1" key="1">
    <citation type="submission" date="2009-11" db="EMBL/GenBank/DDBJ databases">
        <authorList>
            <consortium name="US DOE Joint Genome Institute (JGI-PGF)"/>
            <person name="Ottilar R."/>
            <person name="Schmutz J."/>
            <person name="Salamov A."/>
            <person name="Cheng J.F."/>
            <person name="Lucas S."/>
            <person name="Pitluck S."/>
            <person name="Gundlach H."/>
            <person name="Guo Y."/>
            <person name="Haberer G."/>
            <person name="Nasrallah J."/>
            <person name="Mayer K.F.X."/>
            <person name="van de Peer Y."/>
            <person name="Weigel D."/>
            <person name="Grigoriev I.V."/>
        </authorList>
    </citation>
    <scope>NUCLEOTIDE SEQUENCE</scope>
    <source>
        <strain evidence="1">Nigerian</strain>
    </source>
</reference>
<sequence>MCLVPFEKILSHTTLQTYCSIEALHFLTDSPHFPGAASICYVIQAHRCCRLTNVGAPNGRAARCVCMCSRVLHIMCTRPANGAMHIMSTRPTSDTMLIMLRPRRVYMPLKARNNRIACSLSAITVYTRV</sequence>